<organism evidence="1 2">
    <name type="scientific">Phytobacter diazotrophicus</name>
    <dbReference type="NCBI Taxonomy" id="395631"/>
    <lineage>
        <taxon>Bacteria</taxon>
        <taxon>Pseudomonadati</taxon>
        <taxon>Pseudomonadota</taxon>
        <taxon>Gammaproteobacteria</taxon>
        <taxon>Enterobacterales</taxon>
        <taxon>Enterobacteriaceae</taxon>
        <taxon>Phytobacter</taxon>
    </lineage>
</organism>
<sequence>MVKTIDKHELGYIAIGEAVLSHIASNKAISRESLMLMLTQHAEEVTNEYQLSQIWLGHSLLKNARHDHSSLTEN</sequence>
<dbReference type="RefSeq" id="WP_041851292.1">
    <property type="nucleotide sequence ID" value="NZ_AP025334.1"/>
</dbReference>
<proteinExistence type="predicted"/>
<dbReference type="Proteomes" id="UP001320460">
    <property type="component" value="Chromosome"/>
</dbReference>
<protein>
    <recommendedName>
        <fullName evidence="3">Biofilm development protein YmgB/AriR</fullName>
    </recommendedName>
</protein>
<dbReference type="EMBL" id="AP025334">
    <property type="protein sequence ID" value="BDD48800.1"/>
    <property type="molecule type" value="Genomic_DNA"/>
</dbReference>
<gene>
    <name evidence="1" type="ORF">PDTA9734_02870</name>
</gene>
<reference evidence="1 2" key="1">
    <citation type="submission" date="2021-12" db="EMBL/GenBank/DDBJ databases">
        <title>Complete genome sequence of Phytobacter diazotrophicus TA9734.</title>
        <authorList>
            <person name="Kubota H."/>
            <person name="Nakayama Y."/>
            <person name="Ariyoshi T."/>
        </authorList>
    </citation>
    <scope>NUCLEOTIDE SEQUENCE [LARGE SCALE GENOMIC DNA]</scope>
    <source>
        <strain evidence="1 2">TA9734</strain>
    </source>
</reference>
<evidence type="ECO:0000313" key="2">
    <source>
        <dbReference type="Proteomes" id="UP001320460"/>
    </source>
</evidence>
<evidence type="ECO:0000313" key="1">
    <source>
        <dbReference type="EMBL" id="BDD48800.1"/>
    </source>
</evidence>
<keyword evidence="2" id="KW-1185">Reference proteome</keyword>
<evidence type="ECO:0008006" key="3">
    <source>
        <dbReference type="Google" id="ProtNLM"/>
    </source>
</evidence>
<name>A0ABM7VP62_9ENTR</name>
<accession>A0ABM7VP62</accession>